<comment type="caution">
    <text evidence="8">The sequence shown here is derived from an EMBL/GenBank/DDBJ whole genome shotgun (WGS) entry which is preliminary data.</text>
</comment>
<reference evidence="8 9" key="1">
    <citation type="journal article" date="2016" name="Front. Microbiol.">
        <title>Single-Cell (Meta-)Genomics of a Dimorphic Candidatus Thiomargarita nelsonii Reveals Genomic Plasticity.</title>
        <authorList>
            <person name="Flood B.E."/>
            <person name="Fliss P."/>
            <person name="Jones D.S."/>
            <person name="Dick G.J."/>
            <person name="Jain S."/>
            <person name="Kaster A.K."/>
            <person name="Winkel M."/>
            <person name="Mussmann M."/>
            <person name="Bailey J."/>
        </authorList>
    </citation>
    <scope>NUCLEOTIDE SEQUENCE [LARGE SCALE GENOMIC DNA]</scope>
    <source>
        <strain evidence="8">Hydrate Ridge</strain>
    </source>
</reference>
<organism evidence="8 9">
    <name type="scientific">Candidatus Thiomargarita nelsonii</name>
    <dbReference type="NCBI Taxonomy" id="1003181"/>
    <lineage>
        <taxon>Bacteria</taxon>
        <taxon>Pseudomonadati</taxon>
        <taxon>Pseudomonadota</taxon>
        <taxon>Gammaproteobacteria</taxon>
        <taxon>Thiotrichales</taxon>
        <taxon>Thiotrichaceae</taxon>
        <taxon>Thiomargarita</taxon>
    </lineage>
</organism>
<keyword evidence="9" id="KW-1185">Reference proteome</keyword>
<dbReference type="Pfam" id="PF13244">
    <property type="entry name" value="MbhD"/>
    <property type="match status" value="1"/>
</dbReference>
<feature type="transmembrane region" description="Helical" evidence="6">
    <location>
        <begin position="55"/>
        <end position="74"/>
    </location>
</feature>
<name>A0A0A6S5B1_9GAMM</name>
<protein>
    <submittedName>
        <fullName evidence="8">NADH-quinone oxidoreductase subunit B</fullName>
    </submittedName>
</protein>
<feature type="domain" description="MrpA C-terminal/MbhD" evidence="7">
    <location>
        <begin position="13"/>
        <end position="77"/>
    </location>
</feature>
<dbReference type="GO" id="GO:0005886">
    <property type="term" value="C:plasma membrane"/>
    <property type="evidence" value="ECO:0007669"/>
    <property type="project" value="UniProtKB-SubCell"/>
</dbReference>
<dbReference type="AlphaFoldDB" id="A0A0A6S5B1"/>
<dbReference type="InterPro" id="IPR025383">
    <property type="entry name" value="MrpA_C/MbhD"/>
</dbReference>
<feature type="transmembrane region" description="Helical" evidence="6">
    <location>
        <begin position="32"/>
        <end position="49"/>
    </location>
</feature>
<keyword evidence="5 6" id="KW-0472">Membrane</keyword>
<accession>A0A0A6S5B1</accession>
<keyword evidence="2" id="KW-1003">Cell membrane</keyword>
<dbReference type="Proteomes" id="UP000030428">
    <property type="component" value="Unassembled WGS sequence"/>
</dbReference>
<feature type="transmembrane region" description="Helical" evidence="6">
    <location>
        <begin position="6"/>
        <end position="25"/>
    </location>
</feature>
<proteinExistence type="predicted"/>
<evidence type="ECO:0000259" key="7">
    <source>
        <dbReference type="Pfam" id="PF13244"/>
    </source>
</evidence>
<comment type="subcellular location">
    <subcellularLocation>
        <location evidence="1">Cell membrane</location>
        <topology evidence="1">Multi-pass membrane protein</topology>
    </subcellularLocation>
</comment>
<evidence type="ECO:0000256" key="2">
    <source>
        <dbReference type="ARBA" id="ARBA00022475"/>
    </source>
</evidence>
<evidence type="ECO:0000256" key="5">
    <source>
        <dbReference type="ARBA" id="ARBA00023136"/>
    </source>
</evidence>
<evidence type="ECO:0000256" key="4">
    <source>
        <dbReference type="ARBA" id="ARBA00022989"/>
    </source>
</evidence>
<evidence type="ECO:0000256" key="3">
    <source>
        <dbReference type="ARBA" id="ARBA00022692"/>
    </source>
</evidence>
<keyword evidence="4 6" id="KW-1133">Transmembrane helix</keyword>
<evidence type="ECO:0000256" key="6">
    <source>
        <dbReference type="SAM" id="Phobius"/>
    </source>
</evidence>
<gene>
    <name evidence="8" type="ORF">PN36_05660</name>
</gene>
<evidence type="ECO:0000256" key="1">
    <source>
        <dbReference type="ARBA" id="ARBA00004651"/>
    </source>
</evidence>
<evidence type="ECO:0000313" key="9">
    <source>
        <dbReference type="Proteomes" id="UP000030428"/>
    </source>
</evidence>
<keyword evidence="3 6" id="KW-0812">Transmembrane</keyword>
<evidence type="ECO:0000313" key="8">
    <source>
        <dbReference type="EMBL" id="KHD11301.1"/>
    </source>
</evidence>
<sequence length="88" mass="9197">MLMLFWVALISLVVMLGAAFAVVFLRHYLAATAAASVVSLALSVLFVVLQAPDVALAEAAVGAGVSGVLLALTLRRVGLWKRTSDEIT</sequence>
<dbReference type="EMBL" id="JSZA02000015">
    <property type="protein sequence ID" value="KHD11301.1"/>
    <property type="molecule type" value="Genomic_DNA"/>
</dbReference>